<keyword evidence="9" id="KW-1185">Reference proteome</keyword>
<feature type="modified residue" description="Phosphohistidine; by HPr" evidence="7">
    <location>
        <position position="81"/>
    </location>
</feature>
<dbReference type="RefSeq" id="WP_071857599.1">
    <property type="nucleotide sequence ID" value="NZ_JBHSHK010000009.1"/>
</dbReference>
<dbReference type="Pfam" id="PF02255">
    <property type="entry name" value="PTS_IIA"/>
    <property type="match status" value="1"/>
</dbReference>
<keyword evidence="6" id="KW-0460">Magnesium</keyword>
<keyword evidence="6" id="KW-0479">Metal-binding</keyword>
<evidence type="ECO:0000256" key="3">
    <source>
        <dbReference type="ARBA" id="ARBA00022679"/>
    </source>
</evidence>
<keyword evidence="4" id="KW-0598">Phosphotransferase system</keyword>
<dbReference type="SUPFAM" id="SSF46973">
    <property type="entry name" value="Enzyme IIa from lactose specific PTS, IIa-lac"/>
    <property type="match status" value="1"/>
</dbReference>
<dbReference type="InterPro" id="IPR003188">
    <property type="entry name" value="PTS_IIA_lac/cel"/>
</dbReference>
<feature type="active site" description="Tele-phosphohistidine intermediate" evidence="5">
    <location>
        <position position="81"/>
    </location>
</feature>
<dbReference type="Gene3D" id="1.20.58.80">
    <property type="entry name" value="Phosphotransferase system, lactose/cellobiose-type IIA subunit"/>
    <property type="match status" value="1"/>
</dbReference>
<dbReference type="PIRSF" id="PIRSF000699">
    <property type="entry name" value="PTS_IILac_III"/>
    <property type="match status" value="1"/>
</dbReference>
<comment type="caution">
    <text evidence="8">The sequence shown here is derived from an EMBL/GenBank/DDBJ whole genome shotgun (WGS) entry which is preliminary data.</text>
</comment>
<dbReference type="PANTHER" id="PTHR34382:SF7">
    <property type="entry name" value="PTS SYSTEM N,N'-DIACETYLCHITOBIOSE-SPECIFIC EIIA COMPONENT"/>
    <property type="match status" value="1"/>
</dbReference>
<sequence length="109" mass="11743">MSDTMTQEQLEAVMGLIINAGNAKSDAMEAIQAAKTGDFVLAKEKLEAADQALVEAHHSQTGLLTEEASGNPMNVTLLAVHSQDHLMTSITFKDLATEVVEIYERLGNE</sequence>
<dbReference type="PANTHER" id="PTHR34382">
    <property type="entry name" value="PTS SYSTEM N,N'-DIACETYLCHITOBIOSE-SPECIFIC EIIA COMPONENT"/>
    <property type="match status" value="1"/>
</dbReference>
<evidence type="ECO:0000256" key="2">
    <source>
        <dbReference type="ARBA" id="ARBA00022597"/>
    </source>
</evidence>
<dbReference type="GO" id="GO:0009401">
    <property type="term" value="P:phosphoenolpyruvate-dependent sugar phosphotransferase system"/>
    <property type="evidence" value="ECO:0007669"/>
    <property type="project" value="UniProtKB-KW"/>
</dbReference>
<protein>
    <submittedName>
        <fullName evidence="8">PTS system lactose/cellobiose-specific IIA component</fullName>
    </submittedName>
</protein>
<dbReference type="STRING" id="249189.RV04_GL001708"/>
<evidence type="ECO:0000256" key="7">
    <source>
        <dbReference type="PROSITE-ProRule" id="PRU00418"/>
    </source>
</evidence>
<reference evidence="8 9" key="1">
    <citation type="submission" date="2014-12" db="EMBL/GenBank/DDBJ databases">
        <title>Draft genome sequences of 29 type strains of Enterococci.</title>
        <authorList>
            <person name="Zhong Z."/>
            <person name="Sun Z."/>
            <person name="Liu W."/>
            <person name="Zhang W."/>
            <person name="Zhang H."/>
        </authorList>
    </citation>
    <scope>NUCLEOTIDE SEQUENCE [LARGE SCALE GENOMIC DNA]</scope>
    <source>
        <strain evidence="8 9">DSM 17122</strain>
    </source>
</reference>
<dbReference type="GO" id="GO:0046872">
    <property type="term" value="F:metal ion binding"/>
    <property type="evidence" value="ECO:0007669"/>
    <property type="project" value="UniProtKB-KW"/>
</dbReference>
<evidence type="ECO:0000313" key="9">
    <source>
        <dbReference type="Proteomes" id="UP000182077"/>
    </source>
</evidence>
<name>A0A1L8TP97_9ENTE</name>
<proteinExistence type="predicted"/>
<feature type="binding site" evidence="6">
    <location>
        <position position="84"/>
    </location>
    <ligand>
        <name>Mg(2+)</name>
        <dbReference type="ChEBI" id="CHEBI:18420"/>
        <note>ligand shared between all trimeric partners</note>
    </ligand>
</feature>
<dbReference type="PROSITE" id="PS51095">
    <property type="entry name" value="PTS_EIIA_TYPE_3"/>
    <property type="match status" value="1"/>
</dbReference>
<gene>
    <name evidence="8" type="ORF">RV04_GL001708</name>
</gene>
<organism evidence="8 9">
    <name type="scientific">Enterococcus hermanniensis</name>
    <dbReference type="NCBI Taxonomy" id="249189"/>
    <lineage>
        <taxon>Bacteria</taxon>
        <taxon>Bacillati</taxon>
        <taxon>Bacillota</taxon>
        <taxon>Bacilli</taxon>
        <taxon>Lactobacillales</taxon>
        <taxon>Enterococcaceae</taxon>
        <taxon>Enterococcus</taxon>
    </lineage>
</organism>
<dbReference type="OrthoDB" id="350602at2"/>
<evidence type="ECO:0000256" key="5">
    <source>
        <dbReference type="PIRSR" id="PIRSR000699-1"/>
    </source>
</evidence>
<keyword evidence="2" id="KW-0762">Sugar transport</keyword>
<dbReference type="InterPro" id="IPR036542">
    <property type="entry name" value="PTS_IIA_lac/cel_sf"/>
</dbReference>
<dbReference type="GO" id="GO:0016740">
    <property type="term" value="F:transferase activity"/>
    <property type="evidence" value="ECO:0007669"/>
    <property type="project" value="UniProtKB-KW"/>
</dbReference>
<dbReference type="CDD" id="cd00215">
    <property type="entry name" value="PTS_IIA_lac"/>
    <property type="match status" value="1"/>
</dbReference>
<dbReference type="AlphaFoldDB" id="A0A1L8TP97"/>
<dbReference type="EMBL" id="JXKQ01000004">
    <property type="protein sequence ID" value="OJG45942.1"/>
    <property type="molecule type" value="Genomic_DNA"/>
</dbReference>
<evidence type="ECO:0000256" key="1">
    <source>
        <dbReference type="ARBA" id="ARBA00022448"/>
    </source>
</evidence>
<evidence type="ECO:0000313" key="8">
    <source>
        <dbReference type="EMBL" id="OJG45942.1"/>
    </source>
</evidence>
<keyword evidence="3" id="KW-0808">Transferase</keyword>
<dbReference type="Proteomes" id="UP000182077">
    <property type="component" value="Unassembled WGS sequence"/>
</dbReference>
<evidence type="ECO:0000256" key="6">
    <source>
        <dbReference type="PIRSR" id="PIRSR000699-2"/>
    </source>
</evidence>
<accession>A0A1L8TP97</accession>
<evidence type="ECO:0000256" key="4">
    <source>
        <dbReference type="ARBA" id="ARBA00022683"/>
    </source>
</evidence>
<comment type="cofactor">
    <cofactor evidence="6">
        <name>Mg(2+)</name>
        <dbReference type="ChEBI" id="CHEBI:18420"/>
    </cofactor>
    <text evidence="6">Binds 1 Mg(2+) ion per trimer.</text>
</comment>
<keyword evidence="1" id="KW-0813">Transport</keyword>